<dbReference type="OrthoDB" id="9808623at2"/>
<reference evidence="1 2" key="1">
    <citation type="submission" date="2019-10" db="EMBL/GenBank/DDBJ databases">
        <title>Nocardia macrotermitis sp. nov. and Nocardia aurantia sp. nov., isolated from the gut of fungus growing-termite Macrotermes natalensis.</title>
        <authorList>
            <person name="Benndorf R."/>
            <person name="Schwitalla J."/>
            <person name="Martin K."/>
            <person name="De Beer W."/>
            <person name="Kaster A.-K."/>
            <person name="Vollmers J."/>
            <person name="Poulsen M."/>
            <person name="Beemelmanns C."/>
        </authorList>
    </citation>
    <scope>NUCLEOTIDE SEQUENCE [LARGE SCALE GENOMIC DNA]</scope>
    <source>
        <strain evidence="1 2">RB56</strain>
    </source>
</reference>
<comment type="caution">
    <text evidence="1">The sequence shown here is derived from an EMBL/GenBank/DDBJ whole genome shotgun (WGS) entry which is preliminary data.</text>
</comment>
<proteinExistence type="predicted"/>
<evidence type="ECO:0000313" key="1">
    <source>
        <dbReference type="EMBL" id="MQY28708.1"/>
    </source>
</evidence>
<dbReference type="Gene3D" id="3.30.530.20">
    <property type="match status" value="1"/>
</dbReference>
<name>A0A7K0DT05_9NOCA</name>
<keyword evidence="2" id="KW-1185">Reference proteome</keyword>
<organism evidence="1 2">
    <name type="scientific">Nocardia aurantia</name>
    <dbReference type="NCBI Taxonomy" id="2585199"/>
    <lineage>
        <taxon>Bacteria</taxon>
        <taxon>Bacillati</taxon>
        <taxon>Actinomycetota</taxon>
        <taxon>Actinomycetes</taxon>
        <taxon>Mycobacteriales</taxon>
        <taxon>Nocardiaceae</taxon>
        <taxon>Nocardia</taxon>
    </lineage>
</organism>
<dbReference type="Proteomes" id="UP000431401">
    <property type="component" value="Unassembled WGS sequence"/>
</dbReference>
<dbReference type="RefSeq" id="WP_153344876.1">
    <property type="nucleotide sequence ID" value="NZ_WEGI01000009.1"/>
</dbReference>
<dbReference type="PANTHER" id="PTHR38588:SF1">
    <property type="entry name" value="BLL0334 PROTEIN"/>
    <property type="match status" value="1"/>
</dbReference>
<evidence type="ECO:0000313" key="2">
    <source>
        <dbReference type="Proteomes" id="UP000431401"/>
    </source>
</evidence>
<dbReference type="Pfam" id="PF06240">
    <property type="entry name" value="COXG"/>
    <property type="match status" value="1"/>
</dbReference>
<dbReference type="EMBL" id="WEGI01000009">
    <property type="protein sequence ID" value="MQY28708.1"/>
    <property type="molecule type" value="Genomic_DNA"/>
</dbReference>
<dbReference type="InterPro" id="IPR010419">
    <property type="entry name" value="CO_DH_gsu"/>
</dbReference>
<accession>A0A7K0DT05</accession>
<dbReference type="AlphaFoldDB" id="A0A7K0DT05"/>
<protein>
    <recommendedName>
        <fullName evidence="3">Carbon monoxide dehydrogenase subunit G</fullName>
    </recommendedName>
</protein>
<dbReference type="InterPro" id="IPR023393">
    <property type="entry name" value="START-like_dom_sf"/>
</dbReference>
<dbReference type="PANTHER" id="PTHR38588">
    <property type="entry name" value="BLL0334 PROTEIN"/>
    <property type="match status" value="1"/>
</dbReference>
<dbReference type="CDD" id="cd07823">
    <property type="entry name" value="SRPBCC_5"/>
    <property type="match status" value="1"/>
</dbReference>
<evidence type="ECO:0008006" key="3">
    <source>
        <dbReference type="Google" id="ProtNLM"/>
    </source>
</evidence>
<sequence length="232" mass="23708">MEIAHDFTIAAPLPAVWEVLSDPRRAVSALPGASITELNGEDFAAELAIKLGPMNLRYGGRGTMRSDAADHRIVISGNGIEQRGGGTVAATITAALTPAGTAGTAVAVVVDLDLTGKPAQFGRGILTEVVTRLTGIFVKRLEDQIRSGAAPAPSGTRPSGAVATPAPEALDLLGGPAALLRKYAPAIGAFAGGVALTLLATRRRRPAGPESAGRVVVVLASDRLLELLRAVE</sequence>
<dbReference type="SUPFAM" id="SSF55961">
    <property type="entry name" value="Bet v1-like"/>
    <property type="match status" value="1"/>
</dbReference>
<gene>
    <name evidence="1" type="ORF">NRB56_42920</name>
</gene>